<accession>A0AC34QR11</accession>
<name>A0AC34QR11_9BILA</name>
<organism evidence="1 2">
    <name type="scientific">Panagrolaimus sp. JU765</name>
    <dbReference type="NCBI Taxonomy" id="591449"/>
    <lineage>
        <taxon>Eukaryota</taxon>
        <taxon>Metazoa</taxon>
        <taxon>Ecdysozoa</taxon>
        <taxon>Nematoda</taxon>
        <taxon>Chromadorea</taxon>
        <taxon>Rhabditida</taxon>
        <taxon>Tylenchina</taxon>
        <taxon>Panagrolaimomorpha</taxon>
        <taxon>Panagrolaimoidea</taxon>
        <taxon>Panagrolaimidae</taxon>
        <taxon>Panagrolaimus</taxon>
    </lineage>
</organism>
<sequence length="639" mass="72927">MQRQPSTESDSFLRQHRCLRGLLHLSHGMKVLIGVGLIAIAVLLVLEALYFRRAIFVMIVPFSVTLCTIYATISLNRSWVWPIIGVSFFHIFVILYLLLIFAYFFFFKPLYIIMVLNWAFDTLYTAKTTSYYVQCFCIFAALVIFGLFNLWQLVVSLHYFDYLDIVAKTETATTDSGATHITTMEKPIVLVVNRNPSEMNSSGDYRLSDPNLVPMEEDAESGRSKRNRHPSQKMVQYLQETVIKKSRPSLFLEDCVKSDELSETVKLSEMPSVVDGERQIKKAKRRRESHNPSRNSKLKEELLETVSNGVVGKENGKIEDEPVDVTDNGDRSSVESTSKRKISVIALDELPKFDANTPVEEMIAACERRHIGRPSDRLFRIRAMVDTILEENPEKKLEADKILAEETKLLLEEKRRTQEQNRLNKKRALSINQQEQMYCRPRKRPRAYSPPVAFHPKFTIDDGMNDSFAEDLPSHEESFSSTIECPPSFSQIDVSQGEVKKGIRPPVLPPNIRIIRPVIRSVFASSKVSNLQKKIQPIPSTVNVRPGSDPISDQENHVNHVKTITTQPAPLVNNQTLIFYNDYYNNFPPMQDNLRYFYVSQDGKMICPPDIPNNTEEPDADQVADKIFEATPGVLLTVL</sequence>
<dbReference type="WBParaSite" id="JU765_v2.g18564.t1">
    <property type="protein sequence ID" value="JU765_v2.g18564.t1"/>
    <property type="gene ID" value="JU765_v2.g18564"/>
</dbReference>
<protein>
    <submittedName>
        <fullName evidence="2">Uncharacterized protein</fullName>
    </submittedName>
</protein>
<reference evidence="2" key="1">
    <citation type="submission" date="2022-11" db="UniProtKB">
        <authorList>
            <consortium name="WormBaseParasite"/>
        </authorList>
    </citation>
    <scope>IDENTIFICATION</scope>
</reference>
<proteinExistence type="predicted"/>
<dbReference type="Proteomes" id="UP000887576">
    <property type="component" value="Unplaced"/>
</dbReference>
<evidence type="ECO:0000313" key="1">
    <source>
        <dbReference type="Proteomes" id="UP000887576"/>
    </source>
</evidence>
<evidence type="ECO:0000313" key="2">
    <source>
        <dbReference type="WBParaSite" id="JU765_v2.g18564.t1"/>
    </source>
</evidence>